<name>A0A5M9QYJ5_9GAMM</name>
<accession>A0A5M9QYJ5</accession>
<organism evidence="2 3">
    <name type="scientific">Morganella psychrotolerans</name>
    <dbReference type="NCBI Taxonomy" id="368603"/>
    <lineage>
        <taxon>Bacteria</taxon>
        <taxon>Pseudomonadati</taxon>
        <taxon>Pseudomonadota</taxon>
        <taxon>Gammaproteobacteria</taxon>
        <taxon>Enterobacterales</taxon>
        <taxon>Morganellaceae</taxon>
        <taxon>Morganella</taxon>
    </lineage>
</organism>
<dbReference type="RefSeq" id="WP_150385070.1">
    <property type="nucleotide sequence ID" value="NZ_BAAAFS010000002.1"/>
</dbReference>
<reference evidence="2 3" key="1">
    <citation type="submission" date="2019-09" db="EMBL/GenBank/DDBJ databases">
        <title>Draft genome sequence of various Type strains from the CCUG.</title>
        <authorList>
            <person name="Pineiro-Iglesias B."/>
            <person name="Tunovic T."/>
            <person name="Unosson C."/>
            <person name="Inganas E."/>
            <person name="Ohlen M."/>
            <person name="Cardew S."/>
            <person name="Jensie-Markopoulos S."/>
            <person name="Salva-Serra F."/>
            <person name="Jaen-Luchoro D."/>
            <person name="Karlsson R."/>
            <person name="Svensson-Stadler L."/>
            <person name="Chun J."/>
            <person name="Moore E."/>
        </authorList>
    </citation>
    <scope>NUCLEOTIDE SEQUENCE [LARGE SCALE GENOMIC DNA]</scope>
    <source>
        <strain evidence="2 3">CCUG 53682T</strain>
    </source>
</reference>
<feature type="transmembrane region" description="Helical" evidence="1">
    <location>
        <begin position="143"/>
        <end position="161"/>
    </location>
</feature>
<dbReference type="AlphaFoldDB" id="A0A5M9QYJ5"/>
<dbReference type="Proteomes" id="UP000322181">
    <property type="component" value="Unassembled WGS sequence"/>
</dbReference>
<evidence type="ECO:0000313" key="2">
    <source>
        <dbReference type="EMBL" id="KAA8713460.1"/>
    </source>
</evidence>
<keyword evidence="1" id="KW-0472">Membrane</keyword>
<feature type="transmembrane region" description="Helical" evidence="1">
    <location>
        <begin position="6"/>
        <end position="23"/>
    </location>
</feature>
<keyword evidence="1" id="KW-1133">Transmembrane helix</keyword>
<comment type="caution">
    <text evidence="2">The sequence shown here is derived from an EMBL/GenBank/DDBJ whole genome shotgun (WGS) entry which is preliminary data.</text>
</comment>
<proteinExistence type="predicted"/>
<sequence length="184" mass="20766">MMFFQIIAGLIGSTLLPLFFYFVKDKVSQQDKILEQPTSSEFTNFVNEERVRRQIHSITGVSSSVAQSIVVSILKKSRYEVPAVDFFKPVNSFLSVTQTDNRLSIDHIKVEKNRRNVKLLSLAIIIIAILLSVAIAMKSWIGIFVFSLYLAFLLAACLAISPPSDEIISVKENIIKKFYSESNE</sequence>
<evidence type="ECO:0000256" key="1">
    <source>
        <dbReference type="SAM" id="Phobius"/>
    </source>
</evidence>
<dbReference type="EMBL" id="VXKB01000006">
    <property type="protein sequence ID" value="KAA8713460.1"/>
    <property type="molecule type" value="Genomic_DNA"/>
</dbReference>
<protein>
    <submittedName>
        <fullName evidence="2">Uncharacterized protein</fullName>
    </submittedName>
</protein>
<evidence type="ECO:0000313" key="3">
    <source>
        <dbReference type="Proteomes" id="UP000322181"/>
    </source>
</evidence>
<keyword evidence="1" id="KW-0812">Transmembrane</keyword>
<gene>
    <name evidence="2" type="ORF">F4V73_16055</name>
</gene>
<feature type="transmembrane region" description="Helical" evidence="1">
    <location>
        <begin position="119"/>
        <end position="137"/>
    </location>
</feature>